<evidence type="ECO:0000256" key="3">
    <source>
        <dbReference type="ARBA" id="ARBA00022679"/>
    </source>
</evidence>
<evidence type="ECO:0000256" key="5">
    <source>
        <dbReference type="ARBA" id="ARBA00043884"/>
    </source>
</evidence>
<dbReference type="InterPro" id="IPR002082">
    <property type="entry name" value="Asp_carbamoyltransf"/>
</dbReference>
<evidence type="ECO:0000256" key="4">
    <source>
        <dbReference type="ARBA" id="ARBA00022975"/>
    </source>
</evidence>
<dbReference type="OrthoDB" id="9774690at2"/>
<evidence type="ECO:0000256" key="2">
    <source>
        <dbReference type="ARBA" id="ARBA00008896"/>
    </source>
</evidence>
<gene>
    <name evidence="7" type="primary">pyrB</name>
    <name evidence="10" type="ORF">EF384_01935</name>
</gene>
<dbReference type="PRINTS" id="PR00101">
    <property type="entry name" value="ATCASE"/>
</dbReference>
<dbReference type="Gene3D" id="3.40.50.1370">
    <property type="entry name" value="Aspartate/ornithine carbamoyltransferase"/>
    <property type="match status" value="2"/>
</dbReference>
<sequence>MRHFLTVEQFTNEEFMMLVKRASDFKHGRDTFRSDRTVVNMFFENSTRTKMSFEMAEHKIGMHQMNFDVTTSSVNKGESLYDSVLTMQAIGADVVVIRHPDANYPDQLVNLDVQVVNAGSGTGQHPSQSLLDIMTIYEEFGDFRGLKVAIIGDILYSRVAVSNMMMLNQLGAEVIFAGPDQYFDKRDEKYGEWMSVDDAVKTADVVMMLRVQLERHPNGDKPFEKDEYHRLYGLTRERYLTMKDTAIIMHPAPVNRDVEIADELVESEKSRIVQQMSNGVYARIAILEWVLKGRYDELSSQKW</sequence>
<dbReference type="Proteomes" id="UP000273977">
    <property type="component" value="Unassembled WGS sequence"/>
</dbReference>
<evidence type="ECO:0000313" key="10">
    <source>
        <dbReference type="EMBL" id="RPA62400.1"/>
    </source>
</evidence>
<keyword evidence="11" id="KW-1185">Reference proteome</keyword>
<feature type="binding site" evidence="7">
    <location>
        <position position="76"/>
    </location>
    <ligand>
        <name>L-aspartate</name>
        <dbReference type="ChEBI" id="CHEBI:29991"/>
    </ligand>
</feature>
<dbReference type="NCBIfam" id="NF002032">
    <property type="entry name" value="PRK00856.1"/>
    <property type="match status" value="1"/>
</dbReference>
<dbReference type="GO" id="GO:0004070">
    <property type="term" value="F:aspartate carbamoyltransferase activity"/>
    <property type="evidence" value="ECO:0007669"/>
    <property type="project" value="UniProtKB-UniRule"/>
</dbReference>
<comment type="function">
    <text evidence="5 7">Catalyzes the condensation of carbamoyl phosphate and aspartate to form carbamoyl aspartate and inorganic phosphate, the committed step in the de novo pyrimidine nucleotide biosynthesis pathway.</text>
</comment>
<dbReference type="Pfam" id="PF02729">
    <property type="entry name" value="OTCace_N"/>
    <property type="match status" value="1"/>
</dbReference>
<dbReference type="GO" id="GO:0005829">
    <property type="term" value="C:cytosol"/>
    <property type="evidence" value="ECO:0007669"/>
    <property type="project" value="TreeGrafter"/>
</dbReference>
<dbReference type="EC" id="2.1.3.2" evidence="7"/>
<dbReference type="InterPro" id="IPR036901">
    <property type="entry name" value="Asp/Orn_carbamoylTrfase_sf"/>
</dbReference>
<dbReference type="InterPro" id="IPR006130">
    <property type="entry name" value="Asp/Orn_carbamoylTrfase"/>
</dbReference>
<comment type="caution">
    <text evidence="10">The sequence shown here is derived from an EMBL/GenBank/DDBJ whole genome shotgun (WGS) entry which is preliminary data.</text>
</comment>
<comment type="pathway">
    <text evidence="1 7">Pyrimidine metabolism; UMP biosynthesis via de novo pathway; (S)-dihydroorotate from bicarbonate: step 2/3.</text>
</comment>
<feature type="binding site" evidence="7">
    <location>
        <position position="125"/>
    </location>
    <ligand>
        <name>carbamoyl phosphate</name>
        <dbReference type="ChEBI" id="CHEBI:58228"/>
    </ligand>
</feature>
<evidence type="ECO:0000259" key="8">
    <source>
        <dbReference type="Pfam" id="PF00185"/>
    </source>
</evidence>
<dbReference type="InterPro" id="IPR006132">
    <property type="entry name" value="Asp/Orn_carbamoyltranf_P-bd"/>
</dbReference>
<keyword evidence="3 7" id="KW-0808">Transferase</keyword>
<proteinExistence type="inferred from homology"/>
<evidence type="ECO:0000256" key="1">
    <source>
        <dbReference type="ARBA" id="ARBA00004852"/>
    </source>
</evidence>
<dbReference type="GO" id="GO:0044205">
    <property type="term" value="P:'de novo' UMP biosynthetic process"/>
    <property type="evidence" value="ECO:0007669"/>
    <property type="project" value="UniProtKB-UniRule"/>
</dbReference>
<feature type="binding site" evidence="7">
    <location>
        <position position="48"/>
    </location>
    <ligand>
        <name>carbamoyl phosphate</name>
        <dbReference type="ChEBI" id="CHEBI:58228"/>
    </ligand>
</feature>
<evidence type="ECO:0000256" key="6">
    <source>
        <dbReference type="ARBA" id="ARBA00048859"/>
    </source>
</evidence>
<dbReference type="PANTHER" id="PTHR45753:SF6">
    <property type="entry name" value="ASPARTATE CARBAMOYLTRANSFERASE"/>
    <property type="match status" value="1"/>
</dbReference>
<dbReference type="PRINTS" id="PR00100">
    <property type="entry name" value="AOTCASE"/>
</dbReference>
<feature type="binding site" evidence="7">
    <location>
        <position position="49"/>
    </location>
    <ligand>
        <name>carbamoyl phosphate</name>
        <dbReference type="ChEBI" id="CHEBI:58228"/>
    </ligand>
</feature>
<dbReference type="HAMAP" id="MF_00001">
    <property type="entry name" value="Asp_carb_tr"/>
    <property type="match status" value="1"/>
</dbReference>
<feature type="domain" description="Aspartate/ornithine carbamoyltransferase Asp/Orn-binding" evidence="8">
    <location>
        <begin position="145"/>
        <end position="289"/>
    </location>
</feature>
<dbReference type="SUPFAM" id="SSF53671">
    <property type="entry name" value="Aspartate/ornithine carbamoyltransferase"/>
    <property type="match status" value="1"/>
</dbReference>
<evidence type="ECO:0000313" key="11">
    <source>
        <dbReference type="Proteomes" id="UP000273977"/>
    </source>
</evidence>
<keyword evidence="4 7" id="KW-0665">Pyrimidine biosynthesis</keyword>
<dbReference type="EMBL" id="RKMG01000004">
    <property type="protein sequence ID" value="RPA62400.1"/>
    <property type="molecule type" value="Genomic_DNA"/>
</dbReference>
<comment type="catalytic activity">
    <reaction evidence="6 7">
        <text>carbamoyl phosphate + L-aspartate = N-carbamoyl-L-aspartate + phosphate + H(+)</text>
        <dbReference type="Rhea" id="RHEA:20013"/>
        <dbReference type="ChEBI" id="CHEBI:15378"/>
        <dbReference type="ChEBI" id="CHEBI:29991"/>
        <dbReference type="ChEBI" id="CHEBI:32814"/>
        <dbReference type="ChEBI" id="CHEBI:43474"/>
        <dbReference type="ChEBI" id="CHEBI:58228"/>
        <dbReference type="EC" id="2.1.3.2"/>
    </reaction>
</comment>
<dbReference type="RefSeq" id="WP_123779307.1">
    <property type="nucleotide sequence ID" value="NZ_RKMG01000004.1"/>
</dbReference>
<dbReference type="FunFam" id="3.40.50.1370:FF:000011">
    <property type="entry name" value="Aspartate carbamoyltransferase"/>
    <property type="match status" value="1"/>
</dbReference>
<dbReference type="GO" id="GO:0006207">
    <property type="term" value="P:'de novo' pyrimidine nucleobase biosynthetic process"/>
    <property type="evidence" value="ECO:0007669"/>
    <property type="project" value="InterPro"/>
</dbReference>
<dbReference type="Pfam" id="PF00185">
    <property type="entry name" value="OTCace"/>
    <property type="match status" value="1"/>
</dbReference>
<feature type="binding site" evidence="7">
    <location>
        <position position="128"/>
    </location>
    <ligand>
        <name>carbamoyl phosphate</name>
        <dbReference type="ChEBI" id="CHEBI:58228"/>
    </ligand>
</feature>
<dbReference type="InterPro" id="IPR006131">
    <property type="entry name" value="Asp_carbamoyltransf_Asp/Orn-bd"/>
</dbReference>
<dbReference type="PANTHER" id="PTHR45753">
    <property type="entry name" value="ORNITHINE CARBAMOYLTRANSFERASE, MITOCHONDRIAL"/>
    <property type="match status" value="1"/>
</dbReference>
<feature type="binding site" evidence="7">
    <location>
        <position position="252"/>
    </location>
    <ligand>
        <name>carbamoyl phosphate</name>
        <dbReference type="ChEBI" id="CHEBI:58228"/>
    </ligand>
</feature>
<protein>
    <recommendedName>
        <fullName evidence="7">Aspartate carbamoyltransferase</fullName>
        <ecNumber evidence="7">2.1.3.2</ecNumber>
    </recommendedName>
    <alternativeName>
        <fullName evidence="7">Aspartate transcarbamylase</fullName>
        <shortName evidence="7">ATCase</shortName>
    </alternativeName>
</protein>
<comment type="subunit">
    <text evidence="7">Heterododecamer (2C3:3R2) of six catalytic PyrB chains organized as two trimers (C3), and six regulatory PyrI chains organized as three dimers (R2).</text>
</comment>
<name>A0A3N4GUW5_9LACT</name>
<organism evidence="10 11">
    <name type="scientific">Aerococcus agrisoli</name>
    <dbReference type="NCBI Taxonomy" id="2487350"/>
    <lineage>
        <taxon>Bacteria</taxon>
        <taxon>Bacillati</taxon>
        <taxon>Bacillota</taxon>
        <taxon>Bacilli</taxon>
        <taxon>Lactobacillales</taxon>
        <taxon>Aerococcaceae</taxon>
        <taxon>Aerococcus</taxon>
    </lineage>
</organism>
<dbReference type="PROSITE" id="PS00097">
    <property type="entry name" value="CARBAMOYLTRANSFERASE"/>
    <property type="match status" value="1"/>
</dbReference>
<reference evidence="10 11" key="1">
    <citation type="submission" date="2018-11" db="EMBL/GenBank/DDBJ databases">
        <title>Aerococcus sp. SJQ22, whole genome shotgun sequence.</title>
        <authorList>
            <person name="Sun L."/>
            <person name="Gao X."/>
            <person name="Chen W."/>
            <person name="Huang K."/>
        </authorList>
    </citation>
    <scope>NUCLEOTIDE SEQUENCE [LARGE SCALE GENOMIC DNA]</scope>
    <source>
        <strain evidence="10 11">SJQ22</strain>
    </source>
</reference>
<feature type="binding site" evidence="7">
    <location>
        <position position="253"/>
    </location>
    <ligand>
        <name>carbamoyl phosphate</name>
        <dbReference type="ChEBI" id="CHEBI:58228"/>
    </ligand>
</feature>
<feature type="domain" description="Aspartate/ornithine carbamoyltransferase carbamoyl-P binding" evidence="9">
    <location>
        <begin position="2"/>
        <end position="138"/>
    </location>
</feature>
<dbReference type="UniPathway" id="UPA00070">
    <property type="reaction ID" value="UER00116"/>
</dbReference>
<dbReference type="GO" id="GO:0016597">
    <property type="term" value="F:amino acid binding"/>
    <property type="evidence" value="ECO:0007669"/>
    <property type="project" value="InterPro"/>
</dbReference>
<accession>A0A3N4GUW5</accession>
<dbReference type="AlphaFoldDB" id="A0A3N4GUW5"/>
<feature type="binding site" evidence="7">
    <location>
        <position position="98"/>
    </location>
    <ligand>
        <name>carbamoyl phosphate</name>
        <dbReference type="ChEBI" id="CHEBI:58228"/>
    </ligand>
</feature>
<dbReference type="NCBIfam" id="TIGR00670">
    <property type="entry name" value="asp_carb_tr"/>
    <property type="match status" value="1"/>
</dbReference>
<evidence type="ECO:0000256" key="7">
    <source>
        <dbReference type="HAMAP-Rule" id="MF_00001"/>
    </source>
</evidence>
<feature type="binding site" evidence="7">
    <location>
        <position position="158"/>
    </location>
    <ligand>
        <name>L-aspartate</name>
        <dbReference type="ChEBI" id="CHEBI:29991"/>
    </ligand>
</feature>
<evidence type="ECO:0000259" key="9">
    <source>
        <dbReference type="Pfam" id="PF02729"/>
    </source>
</evidence>
<feature type="binding site" evidence="7">
    <location>
        <position position="210"/>
    </location>
    <ligand>
        <name>L-aspartate</name>
        <dbReference type="ChEBI" id="CHEBI:29991"/>
    </ligand>
</feature>
<dbReference type="GO" id="GO:0006520">
    <property type="term" value="P:amino acid metabolic process"/>
    <property type="evidence" value="ECO:0007669"/>
    <property type="project" value="InterPro"/>
</dbReference>
<comment type="similarity">
    <text evidence="2 7">Belongs to the aspartate/ornithine carbamoyltransferase superfamily. ATCase family.</text>
</comment>